<accession>A0A177BBM1</accession>
<dbReference type="EMBL" id="LWCA01000028">
    <property type="protein sequence ID" value="OAF71728.1"/>
    <property type="molecule type" value="Genomic_DNA"/>
</dbReference>
<name>A0A177BBM1_9BILA</name>
<gene>
    <name evidence="2" type="ORF">A3Q56_00514</name>
</gene>
<dbReference type="Pfam" id="PF00945">
    <property type="entry name" value="Rhabdo_ncap"/>
    <property type="match status" value="1"/>
</dbReference>
<dbReference type="AlphaFoldDB" id="A0A177BBM1"/>
<comment type="caution">
    <text evidence="2">The sequence shown here is derived from an EMBL/GenBank/DDBJ whole genome shotgun (WGS) entry which is preliminary data.</text>
</comment>
<sequence length="249" mass="28564">MNSLKHFKKDGVNYMQCLVCSKRIKYINSHSHMASLRNHLKIHGDLDNVSVTPKITSILAIKKDEKFPNLPHIPYHFVKNIQDNYSSLYSNYSGMIDIQYVDTISGKWRDDYNKMLTEFRAYASSKQLKMVAACVDFLFMASRDKTYTALRLAAIATRYYEHASLSLMKEFMIEGRMDSCLWFHSVASTNVSDELWKIMEDPGLSERDSLIPYSKSMIIVARSPYSSSANSYSYVSMATSMISIGQRCL</sequence>
<dbReference type="Gene3D" id="1.10.3610.10">
    <property type="entry name" value="Nucleoprotein"/>
    <property type="match status" value="1"/>
</dbReference>
<evidence type="ECO:0000313" key="2">
    <source>
        <dbReference type="EMBL" id="OAF71728.1"/>
    </source>
</evidence>
<protein>
    <recommendedName>
        <fullName evidence="1">Rhabdovirus nucleocapsid domain-containing protein</fullName>
    </recommendedName>
</protein>
<feature type="domain" description="Rhabdovirus nucleocapsid" evidence="1">
    <location>
        <begin position="118"/>
        <end position="234"/>
    </location>
</feature>
<keyword evidence="3" id="KW-1185">Reference proteome</keyword>
<organism evidence="2 3">
    <name type="scientific">Intoshia linei</name>
    <dbReference type="NCBI Taxonomy" id="1819745"/>
    <lineage>
        <taxon>Eukaryota</taxon>
        <taxon>Metazoa</taxon>
        <taxon>Spiralia</taxon>
        <taxon>Lophotrochozoa</taxon>
        <taxon>Mesozoa</taxon>
        <taxon>Orthonectida</taxon>
        <taxon>Rhopaluridae</taxon>
        <taxon>Intoshia</taxon>
    </lineage>
</organism>
<evidence type="ECO:0000259" key="1">
    <source>
        <dbReference type="Pfam" id="PF00945"/>
    </source>
</evidence>
<dbReference type="InterPro" id="IPR023331">
    <property type="entry name" value="Rhabdovirus_ncapsid_C"/>
</dbReference>
<reference evidence="2 3" key="1">
    <citation type="submission" date="2016-04" db="EMBL/GenBank/DDBJ databases">
        <title>The genome of Intoshia linei affirms orthonectids as highly simplified spiralians.</title>
        <authorList>
            <person name="Mikhailov K.V."/>
            <person name="Slusarev G.S."/>
            <person name="Nikitin M.A."/>
            <person name="Logacheva M.D."/>
            <person name="Penin A."/>
            <person name="Aleoshin V."/>
            <person name="Panchin Y.V."/>
        </authorList>
    </citation>
    <scope>NUCLEOTIDE SEQUENCE [LARGE SCALE GENOMIC DNA]</scope>
    <source>
        <strain evidence="2">Intl2013</strain>
        <tissue evidence="2">Whole animal</tissue>
    </source>
</reference>
<dbReference type="InterPro" id="IPR035961">
    <property type="entry name" value="Rhabdovirus_nucleoprotein-like"/>
</dbReference>
<proteinExistence type="predicted"/>
<dbReference type="Proteomes" id="UP000078046">
    <property type="component" value="Unassembled WGS sequence"/>
</dbReference>
<evidence type="ECO:0000313" key="3">
    <source>
        <dbReference type="Proteomes" id="UP000078046"/>
    </source>
</evidence>
<dbReference type="SUPFAM" id="SSF140809">
    <property type="entry name" value="Rhabdovirus nucleoprotein-like"/>
    <property type="match status" value="1"/>
</dbReference>
<dbReference type="InterPro" id="IPR000448">
    <property type="entry name" value="Rhabdo_ncapsid"/>
</dbReference>